<organism evidence="15 16">
    <name type="scientific">Magallana gigas</name>
    <name type="common">Pacific oyster</name>
    <name type="synonym">Crassostrea gigas</name>
    <dbReference type="NCBI Taxonomy" id="29159"/>
    <lineage>
        <taxon>Eukaryota</taxon>
        <taxon>Metazoa</taxon>
        <taxon>Spiralia</taxon>
        <taxon>Lophotrochozoa</taxon>
        <taxon>Mollusca</taxon>
        <taxon>Bivalvia</taxon>
        <taxon>Autobranchia</taxon>
        <taxon>Pteriomorphia</taxon>
        <taxon>Ostreida</taxon>
        <taxon>Ostreoidea</taxon>
        <taxon>Ostreidae</taxon>
        <taxon>Magallana</taxon>
    </lineage>
</organism>
<keyword evidence="6" id="KW-0067">ATP-binding</keyword>
<dbReference type="GO" id="GO:0007018">
    <property type="term" value="P:microtubule-based movement"/>
    <property type="evidence" value="ECO:0007669"/>
    <property type="project" value="InterPro"/>
</dbReference>
<dbReference type="PANTHER" id="PTHR46961:SF18">
    <property type="entry name" value="DYNEIN AXONEMAL HEAVY CHAIN 5"/>
    <property type="match status" value="1"/>
</dbReference>
<reference evidence="15" key="1">
    <citation type="submission" date="2022-08" db="UniProtKB">
        <authorList>
            <consortium name="EnsemblMetazoa"/>
        </authorList>
    </citation>
    <scope>IDENTIFICATION</scope>
    <source>
        <strain evidence="15">05x7-T-G4-1.051#20</strain>
    </source>
</reference>
<evidence type="ECO:0000256" key="12">
    <source>
        <dbReference type="ARBA" id="ARBA00023273"/>
    </source>
</evidence>
<comment type="similarity">
    <text evidence="2">Belongs to the dynein heavy chain family.</text>
</comment>
<keyword evidence="12" id="KW-0966">Cell projection</keyword>
<protein>
    <recommendedName>
        <fullName evidence="14">Dynein heavy chain ATP-binding dynein motor region domain-containing protein</fullName>
    </recommendedName>
</protein>
<dbReference type="GO" id="GO:0030286">
    <property type="term" value="C:dynein complex"/>
    <property type="evidence" value="ECO:0007669"/>
    <property type="project" value="UniProtKB-KW"/>
</dbReference>
<comment type="subcellular location">
    <subcellularLocation>
        <location evidence="1">Cytoplasm</location>
        <location evidence="1">Cytoskeleton</location>
        <location evidence="1">Cilium axoneme</location>
    </subcellularLocation>
</comment>
<dbReference type="InterPro" id="IPR026983">
    <property type="entry name" value="DHC"/>
</dbReference>
<accession>A0A8W8K5X9</accession>
<dbReference type="PANTHER" id="PTHR46961">
    <property type="entry name" value="DYNEIN HEAVY CHAIN 1, AXONEMAL-LIKE PROTEIN"/>
    <property type="match status" value="1"/>
</dbReference>
<dbReference type="GO" id="GO:0005874">
    <property type="term" value="C:microtubule"/>
    <property type="evidence" value="ECO:0007669"/>
    <property type="project" value="UniProtKB-KW"/>
</dbReference>
<dbReference type="GO" id="GO:0005930">
    <property type="term" value="C:axoneme"/>
    <property type="evidence" value="ECO:0007669"/>
    <property type="project" value="UniProtKB-SubCell"/>
</dbReference>
<feature type="coiled-coil region" evidence="13">
    <location>
        <begin position="17"/>
        <end position="44"/>
    </location>
</feature>
<keyword evidence="4" id="KW-0493">Microtubule</keyword>
<evidence type="ECO:0000256" key="3">
    <source>
        <dbReference type="ARBA" id="ARBA00022490"/>
    </source>
</evidence>
<evidence type="ECO:0000256" key="6">
    <source>
        <dbReference type="ARBA" id="ARBA00022840"/>
    </source>
</evidence>
<name>A0A8W8K5X9_MAGGI</name>
<evidence type="ECO:0000256" key="5">
    <source>
        <dbReference type="ARBA" id="ARBA00022741"/>
    </source>
</evidence>
<dbReference type="FunFam" id="1.10.8.1220:FF:000001">
    <property type="entry name" value="Dynein axonemal heavy chain 5"/>
    <property type="match status" value="1"/>
</dbReference>
<keyword evidence="3" id="KW-0963">Cytoplasm</keyword>
<evidence type="ECO:0000256" key="9">
    <source>
        <dbReference type="ARBA" id="ARBA00023069"/>
    </source>
</evidence>
<keyword evidence="7" id="KW-0243">Dynein</keyword>
<dbReference type="GO" id="GO:0045505">
    <property type="term" value="F:dynein intermediate chain binding"/>
    <property type="evidence" value="ECO:0007669"/>
    <property type="project" value="InterPro"/>
</dbReference>
<dbReference type="Gene3D" id="6.10.140.1060">
    <property type="match status" value="1"/>
</dbReference>
<dbReference type="Pfam" id="PF12781">
    <property type="entry name" value="AAA_9"/>
    <property type="match status" value="1"/>
</dbReference>
<dbReference type="GO" id="GO:0051959">
    <property type="term" value="F:dynein light intermediate chain binding"/>
    <property type="evidence" value="ECO:0007669"/>
    <property type="project" value="InterPro"/>
</dbReference>
<keyword evidence="10" id="KW-0505">Motor protein</keyword>
<keyword evidence="8 13" id="KW-0175">Coiled coil</keyword>
<keyword evidence="16" id="KW-1185">Reference proteome</keyword>
<proteinExistence type="inferred from homology"/>
<dbReference type="Proteomes" id="UP000005408">
    <property type="component" value="Unassembled WGS sequence"/>
</dbReference>
<dbReference type="GO" id="GO:0005524">
    <property type="term" value="F:ATP binding"/>
    <property type="evidence" value="ECO:0007669"/>
    <property type="project" value="UniProtKB-KW"/>
</dbReference>
<evidence type="ECO:0000256" key="4">
    <source>
        <dbReference type="ARBA" id="ARBA00022701"/>
    </source>
</evidence>
<evidence type="ECO:0000256" key="11">
    <source>
        <dbReference type="ARBA" id="ARBA00023212"/>
    </source>
</evidence>
<evidence type="ECO:0000256" key="2">
    <source>
        <dbReference type="ARBA" id="ARBA00008887"/>
    </source>
</evidence>
<dbReference type="EnsemblMetazoa" id="G22598.1">
    <property type="protein sequence ID" value="G22598.1:cds"/>
    <property type="gene ID" value="G22598"/>
</dbReference>
<evidence type="ECO:0000256" key="10">
    <source>
        <dbReference type="ARBA" id="ARBA00023175"/>
    </source>
</evidence>
<evidence type="ECO:0000259" key="14">
    <source>
        <dbReference type="Pfam" id="PF12781"/>
    </source>
</evidence>
<evidence type="ECO:0000256" key="7">
    <source>
        <dbReference type="ARBA" id="ARBA00023017"/>
    </source>
</evidence>
<keyword evidence="9" id="KW-0969">Cilium</keyword>
<evidence type="ECO:0000313" key="16">
    <source>
        <dbReference type="Proteomes" id="UP000005408"/>
    </source>
</evidence>
<evidence type="ECO:0000256" key="1">
    <source>
        <dbReference type="ARBA" id="ARBA00004430"/>
    </source>
</evidence>
<dbReference type="Gene3D" id="1.10.8.1220">
    <property type="match status" value="1"/>
</dbReference>
<dbReference type="InterPro" id="IPR035706">
    <property type="entry name" value="AAA_9"/>
</dbReference>
<evidence type="ECO:0000256" key="13">
    <source>
        <dbReference type="SAM" id="Coils"/>
    </source>
</evidence>
<evidence type="ECO:0000256" key="8">
    <source>
        <dbReference type="ARBA" id="ARBA00023054"/>
    </source>
</evidence>
<feature type="domain" description="Dynein heavy chain ATP-binding dynein motor region" evidence="14">
    <location>
        <begin position="2"/>
        <end position="76"/>
    </location>
</feature>
<sequence length="265" mass="30593">MKGLEDQLLGRVILTEKAELESERVKLMEDVQSNKKKMKELEDNLLYRLTSTKGSLVDDEDLINVLNTTKTTAQDVSQKLQVAAETQTKITVAREEFRPVAARGSILYFLIVEMGLVNCMYQTSLKQFLYLFDLSMARSAKSPITQKRIQNIIDYMTFEVFKYAVRGLYEEDKNTFTLLLTLKIDLAAGKIKHEEFMTLIKGGASLDLNVVQPKPHKWIVDLTWLNLVELSNLHQFSGILEQVSRNEKQWRQWFDKEAPEEEVIP</sequence>
<keyword evidence="5" id="KW-0547">Nucleotide-binding</keyword>
<keyword evidence="11" id="KW-0206">Cytoskeleton</keyword>
<dbReference type="AlphaFoldDB" id="A0A8W8K5X9"/>
<evidence type="ECO:0000313" key="15">
    <source>
        <dbReference type="EnsemblMetazoa" id="G22598.1:cds"/>
    </source>
</evidence>